<accession>A0A2P2QT19</accession>
<name>A0A2P2QT19_RHIMU</name>
<organism evidence="1">
    <name type="scientific">Rhizophora mucronata</name>
    <name type="common">Asiatic mangrove</name>
    <dbReference type="NCBI Taxonomy" id="61149"/>
    <lineage>
        <taxon>Eukaryota</taxon>
        <taxon>Viridiplantae</taxon>
        <taxon>Streptophyta</taxon>
        <taxon>Embryophyta</taxon>
        <taxon>Tracheophyta</taxon>
        <taxon>Spermatophyta</taxon>
        <taxon>Magnoliopsida</taxon>
        <taxon>eudicotyledons</taxon>
        <taxon>Gunneridae</taxon>
        <taxon>Pentapetalae</taxon>
        <taxon>rosids</taxon>
        <taxon>fabids</taxon>
        <taxon>Malpighiales</taxon>
        <taxon>Rhizophoraceae</taxon>
        <taxon>Rhizophora</taxon>
    </lineage>
</organism>
<proteinExistence type="predicted"/>
<evidence type="ECO:0000313" key="1">
    <source>
        <dbReference type="EMBL" id="MBX70170.1"/>
    </source>
</evidence>
<dbReference type="EMBL" id="GGEC01089686">
    <property type="protein sequence ID" value="MBX70170.1"/>
    <property type="molecule type" value="Transcribed_RNA"/>
</dbReference>
<dbReference type="AlphaFoldDB" id="A0A2P2QT19"/>
<reference evidence="1" key="1">
    <citation type="submission" date="2018-02" db="EMBL/GenBank/DDBJ databases">
        <title>Rhizophora mucronata_Transcriptome.</title>
        <authorList>
            <person name="Meera S.P."/>
            <person name="Sreeshan A."/>
            <person name="Augustine A."/>
        </authorList>
    </citation>
    <scope>NUCLEOTIDE SEQUENCE</scope>
    <source>
        <tissue evidence="1">Leaf</tissue>
    </source>
</reference>
<sequence>MSGFSLMHPRFLWLQGGLVR</sequence>
<protein>
    <submittedName>
        <fullName evidence="1">Uncharacterized protein</fullName>
    </submittedName>
</protein>